<name>A0ABN8HJZ5_9NEOP</name>
<keyword evidence="21" id="KW-1185">Reference proteome</keyword>
<organism evidence="20 21">
    <name type="scientific">Iphiclides podalirius</name>
    <name type="common">scarce swallowtail</name>
    <dbReference type="NCBI Taxonomy" id="110791"/>
    <lineage>
        <taxon>Eukaryota</taxon>
        <taxon>Metazoa</taxon>
        <taxon>Ecdysozoa</taxon>
        <taxon>Arthropoda</taxon>
        <taxon>Hexapoda</taxon>
        <taxon>Insecta</taxon>
        <taxon>Pterygota</taxon>
        <taxon>Neoptera</taxon>
        <taxon>Endopterygota</taxon>
        <taxon>Lepidoptera</taxon>
        <taxon>Glossata</taxon>
        <taxon>Ditrysia</taxon>
        <taxon>Papilionoidea</taxon>
        <taxon>Papilionidae</taxon>
        <taxon>Papilioninae</taxon>
        <taxon>Iphiclides</taxon>
    </lineage>
</organism>
<keyword evidence="5 17" id="KW-0812">Transmembrane</keyword>
<dbReference type="PANTHER" id="PTHR18966">
    <property type="entry name" value="IONOTROPIC GLUTAMATE RECEPTOR"/>
    <property type="match status" value="1"/>
</dbReference>
<feature type="transmembrane region" description="Helical" evidence="17">
    <location>
        <begin position="640"/>
        <end position="660"/>
    </location>
</feature>
<feature type="region of interest" description="Disordered" evidence="16">
    <location>
        <begin position="689"/>
        <end position="720"/>
    </location>
</feature>
<evidence type="ECO:0000256" key="14">
    <source>
        <dbReference type="ARBA" id="ARBA00023303"/>
    </source>
</evidence>
<reference evidence="20" key="1">
    <citation type="submission" date="2022-03" db="EMBL/GenBank/DDBJ databases">
        <authorList>
            <person name="Martin H S."/>
        </authorList>
    </citation>
    <scope>NUCLEOTIDE SEQUENCE</scope>
</reference>
<evidence type="ECO:0000256" key="12">
    <source>
        <dbReference type="ARBA" id="ARBA00023257"/>
    </source>
</evidence>
<evidence type="ECO:0000256" key="10">
    <source>
        <dbReference type="ARBA" id="ARBA00023170"/>
    </source>
</evidence>
<dbReference type="Gene3D" id="3.40.50.2300">
    <property type="match status" value="2"/>
</dbReference>
<keyword evidence="4" id="KW-1003">Cell membrane</keyword>
<dbReference type="InterPro" id="IPR001508">
    <property type="entry name" value="Iono_Glu_rcpt_met"/>
</dbReference>
<evidence type="ECO:0000256" key="7">
    <source>
        <dbReference type="ARBA" id="ARBA00023018"/>
    </source>
</evidence>
<dbReference type="EMBL" id="OW152813">
    <property type="protein sequence ID" value="CAH2034708.1"/>
    <property type="molecule type" value="Genomic_DNA"/>
</dbReference>
<keyword evidence="6 17" id="KW-1133">Transmembrane helix</keyword>
<evidence type="ECO:0000256" key="2">
    <source>
        <dbReference type="ARBA" id="ARBA00008685"/>
    </source>
</evidence>
<dbReference type="Gene3D" id="3.40.190.10">
    <property type="entry name" value="Periplasmic binding protein-like II"/>
    <property type="match status" value="3"/>
</dbReference>
<comment type="subcellular location">
    <subcellularLocation>
        <location evidence="1">Cell membrane</location>
        <topology evidence="1">Multi-pass membrane protein</topology>
    </subcellularLocation>
    <subcellularLocation>
        <location evidence="15">Postsynaptic cell membrane</location>
    </subcellularLocation>
</comment>
<dbReference type="InterPro" id="IPR028082">
    <property type="entry name" value="Peripla_BP_I"/>
</dbReference>
<evidence type="ECO:0000256" key="9">
    <source>
        <dbReference type="ARBA" id="ARBA00023136"/>
    </source>
</evidence>
<dbReference type="Pfam" id="PF10613">
    <property type="entry name" value="Lig_chan-Glu_bd"/>
    <property type="match status" value="1"/>
</dbReference>
<evidence type="ECO:0000256" key="1">
    <source>
        <dbReference type="ARBA" id="ARBA00004651"/>
    </source>
</evidence>
<evidence type="ECO:0000256" key="13">
    <source>
        <dbReference type="ARBA" id="ARBA00023286"/>
    </source>
</evidence>
<evidence type="ECO:0000256" key="5">
    <source>
        <dbReference type="ARBA" id="ARBA00022692"/>
    </source>
</evidence>
<dbReference type="Pfam" id="PF01094">
    <property type="entry name" value="ANF_receptor"/>
    <property type="match status" value="1"/>
</dbReference>
<proteinExistence type="inferred from homology"/>
<gene>
    <name evidence="20" type="ORF">IPOD504_LOCUS254</name>
</gene>
<evidence type="ECO:0000256" key="8">
    <source>
        <dbReference type="ARBA" id="ARBA00023065"/>
    </source>
</evidence>
<keyword evidence="8" id="KW-0406">Ion transport</keyword>
<dbReference type="SMART" id="SM00918">
    <property type="entry name" value="Lig_chan-Glu_bd"/>
    <property type="match status" value="1"/>
</dbReference>
<dbReference type="Pfam" id="PF00060">
    <property type="entry name" value="Lig_chan"/>
    <property type="match status" value="1"/>
</dbReference>
<evidence type="ECO:0000313" key="21">
    <source>
        <dbReference type="Proteomes" id="UP000837857"/>
    </source>
</evidence>
<evidence type="ECO:0000256" key="4">
    <source>
        <dbReference type="ARBA" id="ARBA00022475"/>
    </source>
</evidence>
<evidence type="ECO:0000256" key="11">
    <source>
        <dbReference type="ARBA" id="ARBA00023180"/>
    </source>
</evidence>
<keyword evidence="3" id="KW-0813">Transport</keyword>
<evidence type="ECO:0000313" key="20">
    <source>
        <dbReference type="EMBL" id="CAH2034708.1"/>
    </source>
</evidence>
<evidence type="ECO:0000256" key="15">
    <source>
        <dbReference type="ARBA" id="ARBA00034100"/>
    </source>
</evidence>
<dbReference type="SUPFAM" id="SSF53822">
    <property type="entry name" value="Periplasmic binding protein-like I"/>
    <property type="match status" value="1"/>
</dbReference>
<dbReference type="InterPro" id="IPR001828">
    <property type="entry name" value="ANF_lig-bd_rcpt"/>
</dbReference>
<keyword evidence="10" id="KW-0675">Receptor</keyword>
<keyword evidence="12" id="KW-0628">Postsynaptic cell membrane</keyword>
<dbReference type="InterPro" id="IPR019594">
    <property type="entry name" value="Glu/Gly-bd"/>
</dbReference>
<feature type="transmembrane region" description="Helical" evidence="17">
    <location>
        <begin position="396"/>
        <end position="415"/>
    </location>
</feature>
<dbReference type="Proteomes" id="UP000837857">
    <property type="component" value="Chromosome 1"/>
</dbReference>
<keyword evidence="9 17" id="KW-0472">Membrane</keyword>
<dbReference type="SUPFAM" id="SSF81324">
    <property type="entry name" value="Voltage-gated potassium channels"/>
    <property type="match status" value="1"/>
</dbReference>
<evidence type="ECO:0000256" key="3">
    <source>
        <dbReference type="ARBA" id="ARBA00022448"/>
    </source>
</evidence>
<dbReference type="SMART" id="SM00079">
    <property type="entry name" value="PBPe"/>
    <property type="match status" value="1"/>
</dbReference>
<dbReference type="Gene3D" id="1.10.287.70">
    <property type="match status" value="1"/>
</dbReference>
<sequence>MFSYLQGLLRLQQLYQSLKPGRATFRISNVKRVANATDVVEFLGALERLDRWSNKYVVLDSSTRLAKDALILHVRDVQLGRRNYHYFLSGLVMDDRWEKGISEFGAINITGFRMLDFSRKIVRDFIDIWRKDSISAKAALMYDATQVLIDAILRLVRKRPDILRGLTRRSTNLGSNKSLDCDPKEKYLAYEIGDKISRMIKKTDVEGLTGVLRFNEGGHRRNFTLQLMEMTISGDMVKIGTWYDYKGLVPLVARPVSNVPGRYYRNKTFIVSTIEEPPYVMHSAPNSMTTYPYKGFCVDLAQMLMEKMEIKYELRLVKDGKYGRENPKVIGGWDGMIGELLRKEADLVIAPLTVTVDRESVVDFSKPFLSFDAKPEKRNVQNLNTIFSFLHPLSKEIWICILFSIFAVGVVLFLVSRFSPYEWRVLSVTDNQSSEQSDVATIKTTVVNDFSFWNSIWFSVGSFMQQGSDISPRSFSGRIVGSVWWFFTLIVICSYTANLASYITLRHISEPTQLYSKVTACPEDTIFGQSLKPETEEPETDEHGWLGSMLDRAAMGLQAKVIEKPCEMVVSITKSGVKDFAVAFPKGSKLREGVNLALQSLKDEGELQKILRKWFIKTECDVSEQSLHGTELTLSQVAGLFYVLMGGLALALIVALIEFFQHGRPEAARANISLRDAFKAKSRLSAQAEVRNSTQHVPERDQERLGWNSGPYTGHRGQITPPLGLDRLRGRPDNPPDCVPVGIPPHHQLAASHYTSSTRVRILSGRRRALISLT</sequence>
<protein>
    <recommendedName>
        <fullName evidence="22">Glutamate receptor 1-like</fullName>
    </recommendedName>
</protein>
<feature type="transmembrane region" description="Helical" evidence="17">
    <location>
        <begin position="483"/>
        <end position="505"/>
    </location>
</feature>
<keyword evidence="11" id="KW-0325">Glycoprotein</keyword>
<keyword evidence="14" id="KW-0407">Ion channel</keyword>
<evidence type="ECO:0000256" key="16">
    <source>
        <dbReference type="SAM" id="MobiDB-lite"/>
    </source>
</evidence>
<evidence type="ECO:0008006" key="22">
    <source>
        <dbReference type="Google" id="ProtNLM"/>
    </source>
</evidence>
<comment type="similarity">
    <text evidence="2">Belongs to the glutamate-gated ion channel (TC 1.A.10.1) family.</text>
</comment>
<dbReference type="PRINTS" id="PR00177">
    <property type="entry name" value="NMDARECEPTOR"/>
</dbReference>
<evidence type="ECO:0000256" key="6">
    <source>
        <dbReference type="ARBA" id="ARBA00022989"/>
    </source>
</evidence>
<keyword evidence="7" id="KW-0770">Synapse</keyword>
<evidence type="ECO:0000259" key="19">
    <source>
        <dbReference type="SMART" id="SM00918"/>
    </source>
</evidence>
<feature type="non-terminal residue" evidence="20">
    <location>
        <position position="1"/>
    </location>
</feature>
<feature type="domain" description="Ionotropic glutamate receptor C-terminal" evidence="18">
    <location>
        <begin position="268"/>
        <end position="617"/>
    </location>
</feature>
<evidence type="ECO:0000259" key="18">
    <source>
        <dbReference type="SMART" id="SM00079"/>
    </source>
</evidence>
<evidence type="ECO:0000256" key="17">
    <source>
        <dbReference type="SAM" id="Phobius"/>
    </source>
</evidence>
<dbReference type="InterPro" id="IPR001320">
    <property type="entry name" value="Iontro_rcpt_C"/>
</dbReference>
<dbReference type="InterPro" id="IPR015683">
    <property type="entry name" value="Ionotropic_Glu_rcpt"/>
</dbReference>
<feature type="domain" description="Ionotropic glutamate receptor L-glutamate and glycine-binding" evidence="19">
    <location>
        <begin position="278"/>
        <end position="342"/>
    </location>
</feature>
<dbReference type="SUPFAM" id="SSF53850">
    <property type="entry name" value="Periplasmic binding protein-like II"/>
    <property type="match status" value="1"/>
</dbReference>
<accession>A0ABN8HJZ5</accession>
<keyword evidence="13" id="KW-1071">Ligand-gated ion channel</keyword>